<dbReference type="GO" id="GO:0061136">
    <property type="term" value="P:regulation of proteasomal protein catabolic process"/>
    <property type="evidence" value="ECO:0007669"/>
    <property type="project" value="TreeGrafter"/>
</dbReference>
<comment type="function">
    <text evidence="7">Recognizes and hydrolyzes the peptide bond at the C-terminal Gly of ubiquitin. Involved in the processing of poly-ubiquitin precursors as well as that of ubiquitinated proteins.</text>
</comment>
<dbReference type="PANTHER" id="PTHR43982">
    <property type="entry name" value="UBIQUITIN CARBOXYL-TERMINAL HYDROLASE"/>
    <property type="match status" value="1"/>
</dbReference>
<protein>
    <recommendedName>
        <fullName evidence="7">Ubiquitin carboxyl-terminal hydrolase</fullName>
        <ecNumber evidence="7">3.4.19.12</ecNumber>
    </recommendedName>
</protein>
<keyword evidence="5 7" id="KW-0378">Hydrolase</keyword>
<dbReference type="GO" id="GO:0043161">
    <property type="term" value="P:proteasome-mediated ubiquitin-dependent protein catabolic process"/>
    <property type="evidence" value="ECO:0007669"/>
    <property type="project" value="InterPro"/>
</dbReference>
<proteinExistence type="inferred from homology"/>
<dbReference type="SUPFAM" id="SSF54236">
    <property type="entry name" value="Ubiquitin-like"/>
    <property type="match status" value="1"/>
</dbReference>
<dbReference type="InterPro" id="IPR038765">
    <property type="entry name" value="Papain-like_cys_pep_sf"/>
</dbReference>
<gene>
    <name evidence="10" type="ORF">OMED0929_LOCUS853</name>
</gene>
<dbReference type="SUPFAM" id="SSF54001">
    <property type="entry name" value="Cysteine proteinases"/>
    <property type="match status" value="1"/>
</dbReference>
<dbReference type="Gene3D" id="3.90.70.10">
    <property type="entry name" value="Cysteine proteinases"/>
    <property type="match status" value="1"/>
</dbReference>
<comment type="similarity">
    <text evidence="2 7">Belongs to the peptidase C19 family.</text>
</comment>
<accession>A0A6U0C2H0</accession>
<dbReference type="GO" id="GO:0016579">
    <property type="term" value="P:protein deubiquitination"/>
    <property type="evidence" value="ECO:0007669"/>
    <property type="project" value="InterPro"/>
</dbReference>
<dbReference type="AlphaFoldDB" id="A0A6U0C2H0"/>
<dbReference type="Pfam" id="PF00240">
    <property type="entry name" value="ubiquitin"/>
    <property type="match status" value="1"/>
</dbReference>
<dbReference type="InterPro" id="IPR028889">
    <property type="entry name" value="USP"/>
</dbReference>
<evidence type="ECO:0000256" key="1">
    <source>
        <dbReference type="ARBA" id="ARBA00000707"/>
    </source>
</evidence>
<evidence type="ECO:0000256" key="2">
    <source>
        <dbReference type="ARBA" id="ARBA00009085"/>
    </source>
</evidence>
<evidence type="ECO:0000256" key="6">
    <source>
        <dbReference type="ARBA" id="ARBA00022807"/>
    </source>
</evidence>
<dbReference type="InterPro" id="IPR000626">
    <property type="entry name" value="Ubiquitin-like_dom"/>
</dbReference>
<feature type="domain" description="USP" evidence="9">
    <location>
        <begin position="113"/>
        <end position="495"/>
    </location>
</feature>
<evidence type="ECO:0000256" key="4">
    <source>
        <dbReference type="ARBA" id="ARBA00022786"/>
    </source>
</evidence>
<feature type="domain" description="Ubiquitin-like" evidence="8">
    <location>
        <begin position="5"/>
        <end position="68"/>
    </location>
</feature>
<keyword evidence="4 7" id="KW-0833">Ubl conjugation pathway</keyword>
<evidence type="ECO:0000256" key="5">
    <source>
        <dbReference type="ARBA" id="ARBA00022801"/>
    </source>
</evidence>
<dbReference type="EMBL" id="HBEW01000978">
    <property type="protein sequence ID" value="CAD8576776.1"/>
    <property type="molecule type" value="Transcribed_RNA"/>
</dbReference>
<keyword evidence="3 7" id="KW-0645">Protease</keyword>
<sequence>MSHTCAIAVKWGKETYEVDVDLTLPGAAFKAQLFSLTGVPVDRIKVTGLKGGKPLADDSDMQACGIEDLARRGKKLMMFGSTTVVEAPKEDVKFVEDLPENEREAATTANYSPGLVNLGNTCYMNSVLQCLYAAKDLRGVLEAYVPGRDQHSGSAALTTALRELFADVARARDTVMPVRFLNILRQMYPQFAQHGPQGAPMQQDAEECWSAVMQTLNAEIDGDVKRLFGVGLRRELKCAATGETRVEDSEEFTFKCNITIEVNHVSEGFKIALNDTRELRSEALGADAIFEGSSRISKLPEYLTTQLVRFYYKTDIRAKAKILRAVTFPVVLDVYEFCTEELKNELEPARKLKLKREDDEALQRMNAKKAELDAVGTDTPMEDAGTAPTDAAAVETADASSSGATAVVASTEPETKEVDPLEGTRFTGFYDLIAVLTHKGRSADSGHYVSWVKQADGSWTEFDDETPIPKTEEDVLALKGGGDHHMGYLMLYKARKI</sequence>
<dbReference type="PROSITE" id="PS50053">
    <property type="entry name" value="UBIQUITIN_2"/>
    <property type="match status" value="1"/>
</dbReference>
<dbReference type="Gene3D" id="3.10.20.90">
    <property type="entry name" value="Phosphatidylinositol 3-kinase Catalytic Subunit, Chain A, domain 1"/>
    <property type="match status" value="1"/>
</dbReference>
<dbReference type="SMART" id="SM00213">
    <property type="entry name" value="UBQ"/>
    <property type="match status" value="1"/>
</dbReference>
<dbReference type="InterPro" id="IPR018200">
    <property type="entry name" value="USP_CS"/>
</dbReference>
<evidence type="ECO:0000259" key="9">
    <source>
        <dbReference type="PROSITE" id="PS50235"/>
    </source>
</evidence>
<name>A0A6U0C2H0_9CHLO</name>
<keyword evidence="6 7" id="KW-0788">Thiol protease</keyword>
<reference evidence="10" key="1">
    <citation type="submission" date="2021-01" db="EMBL/GenBank/DDBJ databases">
        <authorList>
            <person name="Corre E."/>
            <person name="Pelletier E."/>
            <person name="Niang G."/>
            <person name="Scheremetjew M."/>
            <person name="Finn R."/>
            <person name="Kale V."/>
            <person name="Holt S."/>
            <person name="Cochrane G."/>
            <person name="Meng A."/>
            <person name="Brown T."/>
            <person name="Cohen L."/>
        </authorList>
    </citation>
    <scope>NUCLEOTIDE SEQUENCE</scope>
    <source>
        <strain evidence="10">Clade-D-RCC2572</strain>
    </source>
</reference>
<dbReference type="Pfam" id="PF00443">
    <property type="entry name" value="UCH"/>
    <property type="match status" value="1"/>
</dbReference>
<evidence type="ECO:0000256" key="3">
    <source>
        <dbReference type="ARBA" id="ARBA00022670"/>
    </source>
</evidence>
<dbReference type="InterPro" id="IPR029071">
    <property type="entry name" value="Ubiquitin-like_domsf"/>
</dbReference>
<dbReference type="PROSITE" id="PS00973">
    <property type="entry name" value="USP_2"/>
    <property type="match status" value="1"/>
</dbReference>
<dbReference type="InterPro" id="IPR001394">
    <property type="entry name" value="Peptidase_C19_UCH"/>
</dbReference>
<evidence type="ECO:0000259" key="8">
    <source>
        <dbReference type="PROSITE" id="PS50053"/>
    </source>
</evidence>
<comment type="catalytic activity">
    <reaction evidence="1 7">
        <text>Thiol-dependent hydrolysis of ester, thioester, amide, peptide and isopeptide bonds formed by the C-terminal Gly of ubiquitin (a 76-residue protein attached to proteins as an intracellular targeting signal).</text>
        <dbReference type="EC" id="3.4.19.12"/>
    </reaction>
</comment>
<organism evidence="10">
    <name type="scientific">Ostreococcus mediterraneus</name>
    <dbReference type="NCBI Taxonomy" id="1486918"/>
    <lineage>
        <taxon>Eukaryota</taxon>
        <taxon>Viridiplantae</taxon>
        <taxon>Chlorophyta</taxon>
        <taxon>Mamiellophyceae</taxon>
        <taxon>Mamiellales</taxon>
        <taxon>Bathycoccaceae</taxon>
        <taxon>Ostreococcus</taxon>
    </lineage>
</organism>
<evidence type="ECO:0000256" key="7">
    <source>
        <dbReference type="RuleBase" id="RU366025"/>
    </source>
</evidence>
<evidence type="ECO:0000313" key="10">
    <source>
        <dbReference type="EMBL" id="CAD8576776.1"/>
    </source>
</evidence>
<dbReference type="PROSITE" id="PS00972">
    <property type="entry name" value="USP_1"/>
    <property type="match status" value="1"/>
</dbReference>
<dbReference type="PROSITE" id="PS50235">
    <property type="entry name" value="USP_3"/>
    <property type="match status" value="1"/>
</dbReference>
<dbReference type="GO" id="GO:0004843">
    <property type="term" value="F:cysteine-type deubiquitinase activity"/>
    <property type="evidence" value="ECO:0007669"/>
    <property type="project" value="UniProtKB-UniRule"/>
</dbReference>
<dbReference type="GO" id="GO:0070628">
    <property type="term" value="F:proteasome binding"/>
    <property type="evidence" value="ECO:0007669"/>
    <property type="project" value="TreeGrafter"/>
</dbReference>
<dbReference type="PANTHER" id="PTHR43982:SF1">
    <property type="entry name" value="UBIQUITIN CARBOXYL-TERMINAL HYDROLASE 14"/>
    <property type="match status" value="1"/>
</dbReference>
<dbReference type="InterPro" id="IPR044635">
    <property type="entry name" value="UBP14-like"/>
</dbReference>
<dbReference type="EC" id="3.4.19.12" evidence="7"/>